<dbReference type="Proteomes" id="UP001168528">
    <property type="component" value="Unassembled WGS sequence"/>
</dbReference>
<comment type="caution">
    <text evidence="1">The sequence shown here is derived from an EMBL/GenBank/DDBJ whole genome shotgun (WGS) entry which is preliminary data.</text>
</comment>
<dbReference type="RefSeq" id="WP_302038877.1">
    <property type="nucleotide sequence ID" value="NZ_JAUKPO010000010.1"/>
</dbReference>
<reference evidence="1" key="1">
    <citation type="submission" date="2023-07" db="EMBL/GenBank/DDBJ databases">
        <title>The genome sequence of Rhodocytophaga aerolata KACC 12507.</title>
        <authorList>
            <person name="Zhang X."/>
        </authorList>
    </citation>
    <scope>NUCLEOTIDE SEQUENCE</scope>
    <source>
        <strain evidence="1">KACC 12507</strain>
    </source>
</reference>
<evidence type="ECO:0000313" key="2">
    <source>
        <dbReference type="Proteomes" id="UP001168528"/>
    </source>
</evidence>
<dbReference type="EMBL" id="JAUKPO010000010">
    <property type="protein sequence ID" value="MDO1448072.1"/>
    <property type="molecule type" value="Genomic_DNA"/>
</dbReference>
<accession>A0ABT8R7K6</accession>
<protein>
    <recommendedName>
        <fullName evidence="3">DUF4177 domain-containing protein</fullName>
    </recommendedName>
</protein>
<name>A0ABT8R7K6_9BACT</name>
<sequence>MKKILGILLWLGFAQAGFAQSKTIEYYIHLTAWAPNSGYLLGRPDLEMPALRSPLDSLVNPARIKEVLKGGNILDALNYFTQQGWQLVSTTTLPYGSKGDIETKVYYLY</sequence>
<organism evidence="1 2">
    <name type="scientific">Rhodocytophaga aerolata</name>
    <dbReference type="NCBI Taxonomy" id="455078"/>
    <lineage>
        <taxon>Bacteria</taxon>
        <taxon>Pseudomonadati</taxon>
        <taxon>Bacteroidota</taxon>
        <taxon>Cytophagia</taxon>
        <taxon>Cytophagales</taxon>
        <taxon>Rhodocytophagaceae</taxon>
        <taxon>Rhodocytophaga</taxon>
    </lineage>
</organism>
<proteinExistence type="predicted"/>
<evidence type="ECO:0000313" key="1">
    <source>
        <dbReference type="EMBL" id="MDO1448072.1"/>
    </source>
</evidence>
<keyword evidence="2" id="KW-1185">Reference proteome</keyword>
<gene>
    <name evidence="1" type="ORF">Q0590_17495</name>
</gene>
<evidence type="ECO:0008006" key="3">
    <source>
        <dbReference type="Google" id="ProtNLM"/>
    </source>
</evidence>